<dbReference type="InterPro" id="IPR029052">
    <property type="entry name" value="Metallo-depent_PP-like"/>
</dbReference>
<feature type="transmembrane region" description="Helical" evidence="1">
    <location>
        <begin position="160"/>
        <end position="191"/>
    </location>
</feature>
<evidence type="ECO:0000313" key="4">
    <source>
        <dbReference type="Proteomes" id="UP000218231"/>
    </source>
</evidence>
<dbReference type="GO" id="GO:0016787">
    <property type="term" value="F:hydrolase activity"/>
    <property type="evidence" value="ECO:0007669"/>
    <property type="project" value="InterPro"/>
</dbReference>
<dbReference type="InterPro" id="IPR004843">
    <property type="entry name" value="Calcineurin-like_PHP"/>
</dbReference>
<dbReference type="InterPro" id="IPR051158">
    <property type="entry name" value="Metallophosphoesterase_sf"/>
</dbReference>
<organism evidence="3 4">
    <name type="scientific">Diploscapter pachys</name>
    <dbReference type="NCBI Taxonomy" id="2018661"/>
    <lineage>
        <taxon>Eukaryota</taxon>
        <taxon>Metazoa</taxon>
        <taxon>Ecdysozoa</taxon>
        <taxon>Nematoda</taxon>
        <taxon>Chromadorea</taxon>
        <taxon>Rhabditida</taxon>
        <taxon>Rhabditina</taxon>
        <taxon>Rhabditomorpha</taxon>
        <taxon>Rhabditoidea</taxon>
        <taxon>Rhabditidae</taxon>
        <taxon>Diploscapter</taxon>
    </lineage>
</organism>
<comment type="caution">
    <text evidence="3">The sequence shown here is derived from an EMBL/GenBank/DDBJ whole genome shotgun (WGS) entry which is preliminary data.</text>
</comment>
<gene>
    <name evidence="3" type="ORF">WR25_09214</name>
</gene>
<feature type="transmembrane region" description="Helical" evidence="1">
    <location>
        <begin position="59"/>
        <end position="78"/>
    </location>
</feature>
<evidence type="ECO:0000259" key="2">
    <source>
        <dbReference type="Pfam" id="PF00149"/>
    </source>
</evidence>
<keyword evidence="1" id="KW-0472">Membrane</keyword>
<reference evidence="3 4" key="1">
    <citation type="journal article" date="2017" name="Curr. Biol.">
        <title>Genome architecture and evolution of a unichromosomal asexual nematode.</title>
        <authorList>
            <person name="Fradin H."/>
            <person name="Zegar C."/>
            <person name="Gutwein M."/>
            <person name="Lucas J."/>
            <person name="Kovtun M."/>
            <person name="Corcoran D."/>
            <person name="Baugh L.R."/>
            <person name="Kiontke K."/>
            <person name="Gunsalus K."/>
            <person name="Fitch D.H."/>
            <person name="Piano F."/>
        </authorList>
    </citation>
    <scope>NUCLEOTIDE SEQUENCE [LARGE SCALE GENOMIC DNA]</scope>
    <source>
        <strain evidence="3">PF1309</strain>
    </source>
</reference>
<sequence>MFFTTVQSVFENVDPSSGGSLAKLEHIKRLTKRRKIERMGKSGRGARDKEKKAAKSAKVCLRAIFIFLRLSSTGVTYYRLVRMHSLVISEFVMVLASFYIYKRISNALRILEPEKVTPVRFRWRTICLQDVVKALLLLFLILSQICFIFYFIWLSPDPNFLAVISLVSVALYLHIFVFLLLADLVHFIAFLGTKIKICKSCCNAITINRGSYTLLAVSCALIFVCGGLYTTMRDPVYTRVKVPLKKLHSNQDIHLALLSDIHIGPSVGTHRMTRITQLTNQLNPDIIAISGDLADGFVRDFGKAAQPLCNLTAKYGVYFATGNHEYMHANVQEWMDFLTACNITVLHNENRRLTLDNGLQVCVAGADDLYAAKAHYPGHGMDARKALKGCHADDTVILLAHQPNAAKIVLNDDTINKNVDLILSGHTHAGQFYLFMPVVYIANAFTRGLYHYTKTDSYVYVSAGVNFFGPPIKIFGGCEIIDLTLVNRN</sequence>
<feature type="transmembrane region" description="Helical" evidence="1">
    <location>
        <begin position="84"/>
        <end position="101"/>
    </location>
</feature>
<dbReference type="OrthoDB" id="783096at2759"/>
<keyword evidence="1" id="KW-1133">Transmembrane helix</keyword>
<dbReference type="AlphaFoldDB" id="A0A2A2KU28"/>
<protein>
    <recommendedName>
        <fullName evidence="2">Calcineurin-like phosphoesterase domain-containing protein</fullName>
    </recommendedName>
</protein>
<accession>A0A2A2KU28</accession>
<dbReference type="PANTHER" id="PTHR31302:SF0">
    <property type="entry name" value="TRANSMEMBRANE PROTEIN WITH METALLOPHOSPHOESTERASE DOMAIN"/>
    <property type="match status" value="1"/>
</dbReference>
<keyword evidence="1" id="KW-0812">Transmembrane</keyword>
<dbReference type="Pfam" id="PF00149">
    <property type="entry name" value="Metallophos"/>
    <property type="match status" value="1"/>
</dbReference>
<evidence type="ECO:0000313" key="3">
    <source>
        <dbReference type="EMBL" id="PAV77442.1"/>
    </source>
</evidence>
<feature type="transmembrane region" description="Helical" evidence="1">
    <location>
        <begin position="212"/>
        <end position="232"/>
    </location>
</feature>
<keyword evidence="4" id="KW-1185">Reference proteome</keyword>
<dbReference type="Gene3D" id="3.60.21.10">
    <property type="match status" value="1"/>
</dbReference>
<name>A0A2A2KU28_9BILA</name>
<dbReference type="SUPFAM" id="SSF56300">
    <property type="entry name" value="Metallo-dependent phosphatases"/>
    <property type="match status" value="1"/>
</dbReference>
<dbReference type="Proteomes" id="UP000218231">
    <property type="component" value="Unassembled WGS sequence"/>
</dbReference>
<feature type="transmembrane region" description="Helical" evidence="1">
    <location>
        <begin position="131"/>
        <end position="154"/>
    </location>
</feature>
<evidence type="ECO:0000256" key="1">
    <source>
        <dbReference type="SAM" id="Phobius"/>
    </source>
</evidence>
<dbReference type="PANTHER" id="PTHR31302">
    <property type="entry name" value="TRANSMEMBRANE PROTEIN WITH METALLOPHOSPHOESTERASE DOMAIN-RELATED"/>
    <property type="match status" value="1"/>
</dbReference>
<dbReference type="EMBL" id="LIAE01007704">
    <property type="protein sequence ID" value="PAV77442.1"/>
    <property type="molecule type" value="Genomic_DNA"/>
</dbReference>
<dbReference type="CDD" id="cd07385">
    <property type="entry name" value="MPP_YkuE_C"/>
    <property type="match status" value="1"/>
</dbReference>
<feature type="domain" description="Calcineurin-like phosphoesterase" evidence="2">
    <location>
        <begin position="254"/>
        <end position="429"/>
    </location>
</feature>
<proteinExistence type="predicted"/>